<reference evidence="3 4" key="1">
    <citation type="submission" date="2016-11" db="EMBL/GenBank/DDBJ databases">
        <authorList>
            <person name="Jaros S."/>
            <person name="Januszkiewicz K."/>
            <person name="Wedrychowicz H."/>
        </authorList>
    </citation>
    <scope>NUCLEOTIDE SEQUENCE [LARGE SCALE GENOMIC DNA]</scope>
    <source>
        <strain evidence="3 4">DSM 12906</strain>
    </source>
</reference>
<dbReference type="AlphaFoldDB" id="A0A1M6KFB1"/>
<accession>A0A1M6KFB1</accession>
<name>A0A1M6KFB1_9ACTN</name>
<protein>
    <recommendedName>
        <fullName evidence="2">Antitoxin</fullName>
    </recommendedName>
</protein>
<comment type="similarity">
    <text evidence="1 2">Belongs to the phD/YefM antitoxin family.</text>
</comment>
<dbReference type="Gene3D" id="3.40.1620.10">
    <property type="entry name" value="YefM-like domain"/>
    <property type="match status" value="1"/>
</dbReference>
<dbReference type="STRING" id="1123357.SAMN02745244_02809"/>
<evidence type="ECO:0000313" key="4">
    <source>
        <dbReference type="Proteomes" id="UP000184512"/>
    </source>
</evidence>
<keyword evidence="4" id="KW-1185">Reference proteome</keyword>
<dbReference type="SUPFAM" id="SSF143120">
    <property type="entry name" value="YefM-like"/>
    <property type="match status" value="1"/>
</dbReference>
<gene>
    <name evidence="3" type="ORF">SAMN02745244_02809</name>
</gene>
<sequence length="79" mass="9114">MTMMSAREFNRDVSAAKREANRQPVVITDRGEPAYVLLSIDEYRRMGERGASLVDRLSMEDDLDIEFEPARIDLRVPEL</sequence>
<proteinExistence type="inferred from homology"/>
<dbReference type="InterPro" id="IPR036165">
    <property type="entry name" value="YefM-like_sf"/>
</dbReference>
<dbReference type="Pfam" id="PF02604">
    <property type="entry name" value="PhdYeFM_antitox"/>
    <property type="match status" value="1"/>
</dbReference>
<evidence type="ECO:0000313" key="3">
    <source>
        <dbReference type="EMBL" id="SHJ57675.1"/>
    </source>
</evidence>
<evidence type="ECO:0000256" key="2">
    <source>
        <dbReference type="RuleBase" id="RU362080"/>
    </source>
</evidence>
<dbReference type="NCBIfam" id="TIGR01552">
    <property type="entry name" value="phd_fam"/>
    <property type="match status" value="1"/>
</dbReference>
<dbReference type="OrthoDB" id="72009at2"/>
<dbReference type="Proteomes" id="UP000184512">
    <property type="component" value="Unassembled WGS sequence"/>
</dbReference>
<evidence type="ECO:0000256" key="1">
    <source>
        <dbReference type="ARBA" id="ARBA00009981"/>
    </source>
</evidence>
<dbReference type="EMBL" id="FQZG01000059">
    <property type="protein sequence ID" value="SHJ57675.1"/>
    <property type="molecule type" value="Genomic_DNA"/>
</dbReference>
<dbReference type="InterPro" id="IPR006442">
    <property type="entry name" value="Antitoxin_Phd/YefM"/>
</dbReference>
<organism evidence="3 4">
    <name type="scientific">Tessaracoccus bendigoensis DSM 12906</name>
    <dbReference type="NCBI Taxonomy" id="1123357"/>
    <lineage>
        <taxon>Bacteria</taxon>
        <taxon>Bacillati</taxon>
        <taxon>Actinomycetota</taxon>
        <taxon>Actinomycetes</taxon>
        <taxon>Propionibacteriales</taxon>
        <taxon>Propionibacteriaceae</taxon>
        <taxon>Tessaracoccus</taxon>
    </lineage>
</organism>
<comment type="function">
    <text evidence="2">Antitoxin component of a type II toxin-antitoxin (TA) system.</text>
</comment>